<dbReference type="InterPro" id="IPR051260">
    <property type="entry name" value="Diverse_substr_monoxygenases"/>
</dbReference>
<dbReference type="Proteomes" id="UP000612808">
    <property type="component" value="Unassembled WGS sequence"/>
</dbReference>
<evidence type="ECO:0000256" key="4">
    <source>
        <dbReference type="ARBA" id="ARBA00023033"/>
    </source>
</evidence>
<dbReference type="AlphaFoldDB" id="A0A8J3NAV9"/>
<proteinExistence type="inferred from homology"/>
<organism evidence="8 9">
    <name type="scientific">Actinocatenispora rupis</name>
    <dbReference type="NCBI Taxonomy" id="519421"/>
    <lineage>
        <taxon>Bacteria</taxon>
        <taxon>Bacillati</taxon>
        <taxon>Actinomycetota</taxon>
        <taxon>Actinomycetes</taxon>
        <taxon>Micromonosporales</taxon>
        <taxon>Micromonosporaceae</taxon>
        <taxon>Actinocatenispora</taxon>
    </lineage>
</organism>
<feature type="binding site" evidence="6">
    <location>
        <position position="53"/>
    </location>
    <ligand>
        <name>FMN</name>
        <dbReference type="ChEBI" id="CHEBI:58210"/>
    </ligand>
</feature>
<evidence type="ECO:0000256" key="3">
    <source>
        <dbReference type="ARBA" id="ARBA00023002"/>
    </source>
</evidence>
<dbReference type="InterPro" id="IPR011251">
    <property type="entry name" value="Luciferase-like_dom"/>
</dbReference>
<keyword evidence="9" id="KW-1185">Reference proteome</keyword>
<dbReference type="EMBL" id="BOMB01000004">
    <property type="protein sequence ID" value="GID10115.1"/>
    <property type="molecule type" value="Genomic_DNA"/>
</dbReference>
<protein>
    <submittedName>
        <fullName evidence="8">FMNH2-utilizing oxygenase</fullName>
    </submittedName>
</protein>
<evidence type="ECO:0000256" key="5">
    <source>
        <dbReference type="ARBA" id="ARBA00033748"/>
    </source>
</evidence>
<dbReference type="PANTHER" id="PTHR30011">
    <property type="entry name" value="ALKANESULFONATE MONOOXYGENASE-RELATED"/>
    <property type="match status" value="1"/>
</dbReference>
<dbReference type="GO" id="GO:0016705">
    <property type="term" value="F:oxidoreductase activity, acting on paired donors, with incorporation or reduction of molecular oxygen"/>
    <property type="evidence" value="ECO:0007669"/>
    <property type="project" value="InterPro"/>
</dbReference>
<comment type="caution">
    <text evidence="8">The sequence shown here is derived from an EMBL/GenBank/DDBJ whole genome shotgun (WGS) entry which is preliminary data.</text>
</comment>
<sequence>MSIHLSVALTDAGWHPAAWRHLPDRAAPFGPRYWVALAAEAERGTLDFVTIEDSPSLQSDRLDGPDGRTDRFRGRLDASLIAALVAPHTTRLGLVPTISGTHTEPFHVATATATLDHVSSGRAGWRPQVAPRRTDADHYGRRDVPELRADGLRDGTYAGHVTDLFTELGDVVEVVRRLWDSWQDDAVIRDVATGRYLDRDRLHYVDFTGRWFAVQGPSITPRPPQGQPPVVALAHATVPYRFAAEHADVVLVTPRDADHAAELVAQVRSVEPKRETPLAIHADALVFVGDDAAERRHRLDDADGAETSSDAAILSGTPEHLADTLADWYAAGIAGFRLRPAVLPHDLTGITRGLVPELRARGLFRRAYEADTLRGLLGLPRPANRYQRRTA</sequence>
<evidence type="ECO:0000256" key="6">
    <source>
        <dbReference type="PIRSR" id="PIRSR000337-1"/>
    </source>
</evidence>
<evidence type="ECO:0000313" key="9">
    <source>
        <dbReference type="Proteomes" id="UP000612808"/>
    </source>
</evidence>
<accession>A0A8J3NAV9</accession>
<evidence type="ECO:0000313" key="8">
    <source>
        <dbReference type="EMBL" id="GID10115.1"/>
    </source>
</evidence>
<gene>
    <name evidence="8" type="ORF">Aru02nite_10040</name>
</gene>
<keyword evidence="4" id="KW-0503">Monooxygenase</keyword>
<feature type="binding site" evidence="6">
    <location>
        <position position="157"/>
    </location>
    <ligand>
        <name>FMN</name>
        <dbReference type="ChEBI" id="CHEBI:58210"/>
    </ligand>
</feature>
<dbReference type="RefSeq" id="WP_203655227.1">
    <property type="nucleotide sequence ID" value="NZ_BAAAZM010000002.1"/>
</dbReference>
<evidence type="ECO:0000256" key="1">
    <source>
        <dbReference type="ARBA" id="ARBA00022630"/>
    </source>
</evidence>
<feature type="binding site" evidence="6">
    <location>
        <position position="97"/>
    </location>
    <ligand>
        <name>FMN</name>
        <dbReference type="ChEBI" id="CHEBI:58210"/>
    </ligand>
</feature>
<evidence type="ECO:0000256" key="2">
    <source>
        <dbReference type="ARBA" id="ARBA00022643"/>
    </source>
</evidence>
<dbReference type="PIRSF" id="PIRSF000337">
    <property type="entry name" value="NTA_MOA"/>
    <property type="match status" value="1"/>
</dbReference>
<evidence type="ECO:0000259" key="7">
    <source>
        <dbReference type="Pfam" id="PF00296"/>
    </source>
</evidence>
<keyword evidence="2 6" id="KW-0288">FMN</keyword>
<dbReference type="InterPro" id="IPR036661">
    <property type="entry name" value="Luciferase-like_sf"/>
</dbReference>
<reference evidence="8" key="1">
    <citation type="submission" date="2021-01" db="EMBL/GenBank/DDBJ databases">
        <title>Whole genome shotgun sequence of Actinocatenispora rupis NBRC 107355.</title>
        <authorList>
            <person name="Komaki H."/>
            <person name="Tamura T."/>
        </authorList>
    </citation>
    <scope>NUCLEOTIDE SEQUENCE</scope>
    <source>
        <strain evidence="8">NBRC 107355</strain>
    </source>
</reference>
<dbReference type="SUPFAM" id="SSF51679">
    <property type="entry name" value="Bacterial luciferase-like"/>
    <property type="match status" value="1"/>
</dbReference>
<dbReference type="InterPro" id="IPR016215">
    <property type="entry name" value="NTA_MOA"/>
</dbReference>
<dbReference type="PANTHER" id="PTHR30011:SF16">
    <property type="entry name" value="C2H2 FINGER DOMAIN TRANSCRIPTION FACTOR (EUROFUNG)-RELATED"/>
    <property type="match status" value="1"/>
</dbReference>
<keyword evidence="1 6" id="KW-0285">Flavoprotein</keyword>
<comment type="similarity">
    <text evidence="5">Belongs to the NtaA/SnaA/DszA monooxygenase family.</text>
</comment>
<feature type="domain" description="Luciferase-like" evidence="7">
    <location>
        <begin position="27"/>
        <end position="299"/>
    </location>
</feature>
<name>A0A8J3NAV9_9ACTN</name>
<dbReference type="Gene3D" id="3.20.20.30">
    <property type="entry name" value="Luciferase-like domain"/>
    <property type="match status" value="1"/>
</dbReference>
<dbReference type="GO" id="GO:0004497">
    <property type="term" value="F:monooxygenase activity"/>
    <property type="evidence" value="ECO:0007669"/>
    <property type="project" value="UniProtKB-KW"/>
</dbReference>
<dbReference type="Pfam" id="PF00296">
    <property type="entry name" value="Bac_luciferase"/>
    <property type="match status" value="1"/>
</dbReference>
<keyword evidence="3" id="KW-0560">Oxidoreductase</keyword>